<organism evidence="14 15">
    <name type="scientific">Streptococcus pyogenes</name>
    <dbReference type="NCBI Taxonomy" id="1314"/>
    <lineage>
        <taxon>Bacteria</taxon>
        <taxon>Bacillati</taxon>
        <taxon>Bacillota</taxon>
        <taxon>Bacilli</taxon>
        <taxon>Lactobacillales</taxon>
        <taxon>Streptococcaceae</taxon>
        <taxon>Streptococcus</taxon>
    </lineage>
</organism>
<keyword evidence="6 11" id="KW-0547">Nucleotide-binding</keyword>
<feature type="domain" description="Mur ligase C-terminal" evidence="12">
    <location>
        <begin position="294"/>
        <end position="402"/>
    </location>
</feature>
<name>A0A8B6IXX8_STRPY</name>
<dbReference type="GO" id="GO:0005737">
    <property type="term" value="C:cytoplasm"/>
    <property type="evidence" value="ECO:0007669"/>
    <property type="project" value="TreeGrafter"/>
</dbReference>
<sequence length="425" mass="47615">MTYEETLEWIHDHLVFGIKPGLKRMLWVLGQLGNPQKNVKGVHIVGTNGKGSTVNHLQHIFTTAGYEVGTFTSPYIMDFKERISINGRMISEKDLVIAANRIRPLTERLVQETDFGEVTEFEVITLIMFLYFGDMHPVDIAIIEAGLGGLYDSTNVFQAMVVVCPSIGLDHQAILGETYADIAAQKAGVLEGGETLVFAVENPSAREVFLTKAEQVGASIWEWQEQFQMAENASGYRFTSPLGVISDIHIAMPGHHQVSNAALAIMTCLTLQDRYPRLTPDHIREGLANSLWLGRTELLAPNLMIDGAHNNESVAALVAVLKNNYNDKKLHILFGAIDTKPIVDMLVALEQIGDLQVTSFHYPNAYPLEKYPERFGRVADFKDFLALRKHAKADDFFVITGSLYFISEIRKYWEKHIEKSVLLTH</sequence>
<dbReference type="Pfam" id="PF08245">
    <property type="entry name" value="Mur_ligase_M"/>
    <property type="match status" value="1"/>
</dbReference>
<dbReference type="FunFam" id="3.40.1190.10:FF:000011">
    <property type="entry name" value="Folylpolyglutamate synthase/dihydrofolate synthase"/>
    <property type="match status" value="1"/>
</dbReference>
<reference evidence="14 15" key="1">
    <citation type="submission" date="2019-04" db="EMBL/GenBank/DDBJ databases">
        <authorList>
            <consortium name="Pathogen Informatics"/>
        </authorList>
    </citation>
    <scope>NUCLEOTIDE SEQUENCE [LARGE SCALE GENOMIC DNA]</scope>
    <source>
        <strain evidence="14 15">K36395</strain>
    </source>
</reference>
<evidence type="ECO:0000256" key="9">
    <source>
        <dbReference type="ARBA" id="ARBA00030592"/>
    </source>
</evidence>
<dbReference type="SUPFAM" id="SSF53623">
    <property type="entry name" value="MurD-like peptide ligases, catalytic domain"/>
    <property type="match status" value="1"/>
</dbReference>
<evidence type="ECO:0000256" key="4">
    <source>
        <dbReference type="ARBA" id="ARBA00022598"/>
    </source>
</evidence>
<comment type="caution">
    <text evidence="14">The sequence shown here is derived from an EMBL/GenBank/DDBJ whole genome shotgun (WGS) entry which is preliminary data.</text>
</comment>
<dbReference type="Gene3D" id="3.40.1190.10">
    <property type="entry name" value="Mur-like, catalytic domain"/>
    <property type="match status" value="1"/>
</dbReference>
<dbReference type="UniPathway" id="UPA00219"/>
<dbReference type="InterPro" id="IPR013221">
    <property type="entry name" value="Mur_ligase_cen"/>
</dbReference>
<dbReference type="Pfam" id="PF02875">
    <property type="entry name" value="Mur_ligase_C"/>
    <property type="match status" value="1"/>
</dbReference>
<dbReference type="Gene3D" id="3.90.190.20">
    <property type="entry name" value="Mur ligase, C-terminal domain"/>
    <property type="match status" value="1"/>
</dbReference>
<dbReference type="GO" id="GO:0046872">
    <property type="term" value="F:metal ion binding"/>
    <property type="evidence" value="ECO:0007669"/>
    <property type="project" value="UniProtKB-KW"/>
</dbReference>
<evidence type="ECO:0000313" key="14">
    <source>
        <dbReference type="EMBL" id="VHC96846.1"/>
    </source>
</evidence>
<dbReference type="GO" id="GO:0005524">
    <property type="term" value="F:ATP binding"/>
    <property type="evidence" value="ECO:0007669"/>
    <property type="project" value="UniProtKB-KW"/>
</dbReference>
<dbReference type="EMBL" id="CAAIJW010000002">
    <property type="protein sequence ID" value="VHC96846.1"/>
    <property type="molecule type" value="Genomic_DNA"/>
</dbReference>
<accession>A0A8B6IXX8</accession>
<comment type="similarity">
    <text evidence="2 11">Belongs to the folylpolyglutamate synthase family.</text>
</comment>
<dbReference type="PIRSF" id="PIRSF001563">
    <property type="entry name" value="Folylpolyglu_synth"/>
    <property type="match status" value="1"/>
</dbReference>
<dbReference type="AlphaFoldDB" id="A0A8B6IXX8"/>
<evidence type="ECO:0000256" key="10">
    <source>
        <dbReference type="ARBA" id="ARBA00047493"/>
    </source>
</evidence>
<evidence type="ECO:0000256" key="2">
    <source>
        <dbReference type="ARBA" id="ARBA00008276"/>
    </source>
</evidence>
<dbReference type="RefSeq" id="WP_115223221.1">
    <property type="nucleotide sequence ID" value="NZ_CAAHOO010000001.1"/>
</dbReference>
<evidence type="ECO:0000256" key="5">
    <source>
        <dbReference type="ARBA" id="ARBA00022723"/>
    </source>
</evidence>
<evidence type="ECO:0000259" key="13">
    <source>
        <dbReference type="Pfam" id="PF08245"/>
    </source>
</evidence>
<evidence type="ECO:0000256" key="3">
    <source>
        <dbReference type="ARBA" id="ARBA00013025"/>
    </source>
</evidence>
<dbReference type="GO" id="GO:0008841">
    <property type="term" value="F:dihydrofolate synthase activity"/>
    <property type="evidence" value="ECO:0007669"/>
    <property type="project" value="TreeGrafter"/>
</dbReference>
<dbReference type="InterPro" id="IPR036615">
    <property type="entry name" value="Mur_ligase_C_dom_sf"/>
</dbReference>
<dbReference type="Proteomes" id="UP000353394">
    <property type="component" value="Unassembled WGS sequence"/>
</dbReference>
<evidence type="ECO:0000313" key="15">
    <source>
        <dbReference type="Proteomes" id="UP000353394"/>
    </source>
</evidence>
<comment type="cofactor">
    <cofactor evidence="1">
        <name>Mg(2+)</name>
        <dbReference type="ChEBI" id="CHEBI:18420"/>
    </cofactor>
</comment>
<evidence type="ECO:0000256" key="8">
    <source>
        <dbReference type="ARBA" id="ARBA00022842"/>
    </source>
</evidence>
<comment type="catalytic activity">
    <reaction evidence="10">
        <text>(6S)-5,6,7,8-tetrahydrofolyl-(gamma-L-Glu)(n) + L-glutamate + ATP = (6S)-5,6,7,8-tetrahydrofolyl-(gamma-L-Glu)(n+1) + ADP + phosphate + H(+)</text>
        <dbReference type="Rhea" id="RHEA:10580"/>
        <dbReference type="Rhea" id="RHEA-COMP:14738"/>
        <dbReference type="Rhea" id="RHEA-COMP:14740"/>
        <dbReference type="ChEBI" id="CHEBI:15378"/>
        <dbReference type="ChEBI" id="CHEBI:29985"/>
        <dbReference type="ChEBI" id="CHEBI:30616"/>
        <dbReference type="ChEBI" id="CHEBI:43474"/>
        <dbReference type="ChEBI" id="CHEBI:141005"/>
        <dbReference type="ChEBI" id="CHEBI:456216"/>
        <dbReference type="EC" id="6.3.2.17"/>
    </reaction>
</comment>
<proteinExistence type="inferred from homology"/>
<keyword evidence="7 11" id="KW-0067">ATP-binding</keyword>
<evidence type="ECO:0000259" key="12">
    <source>
        <dbReference type="Pfam" id="PF02875"/>
    </source>
</evidence>
<evidence type="ECO:0000256" key="7">
    <source>
        <dbReference type="ARBA" id="ARBA00022840"/>
    </source>
</evidence>
<protein>
    <recommendedName>
        <fullName evidence="3">tetrahydrofolate synthase</fullName>
        <ecNumber evidence="3">6.3.2.17</ecNumber>
    </recommendedName>
    <alternativeName>
        <fullName evidence="9">Tetrahydrofolylpolyglutamate synthase</fullName>
    </alternativeName>
</protein>
<dbReference type="NCBIfam" id="TIGR01499">
    <property type="entry name" value="folC"/>
    <property type="match status" value="1"/>
</dbReference>
<dbReference type="InterPro" id="IPR036565">
    <property type="entry name" value="Mur-like_cat_sf"/>
</dbReference>
<dbReference type="InterPro" id="IPR001645">
    <property type="entry name" value="Folylpolyglutamate_synth"/>
</dbReference>
<dbReference type="SUPFAM" id="SSF53244">
    <property type="entry name" value="MurD-like peptide ligases, peptide-binding domain"/>
    <property type="match status" value="1"/>
</dbReference>
<dbReference type="PANTHER" id="PTHR11136:SF0">
    <property type="entry name" value="DIHYDROFOLATE SYNTHETASE-RELATED"/>
    <property type="match status" value="1"/>
</dbReference>
<gene>
    <name evidence="14" type="primary">folC1</name>
    <name evidence="14" type="ORF">SAMEA1711581_00259</name>
</gene>
<keyword evidence="8" id="KW-0460">Magnesium</keyword>
<feature type="domain" description="Mur ligase central" evidence="13">
    <location>
        <begin position="45"/>
        <end position="267"/>
    </location>
</feature>
<dbReference type="GO" id="GO:0009252">
    <property type="term" value="P:peptidoglycan biosynthetic process"/>
    <property type="evidence" value="ECO:0007669"/>
    <property type="project" value="UniProtKB-UniPathway"/>
</dbReference>
<evidence type="ECO:0000256" key="1">
    <source>
        <dbReference type="ARBA" id="ARBA00001946"/>
    </source>
</evidence>
<dbReference type="InterPro" id="IPR004101">
    <property type="entry name" value="Mur_ligase_C"/>
</dbReference>
<dbReference type="GO" id="GO:0004326">
    <property type="term" value="F:tetrahydrofolylpolyglutamate synthase activity"/>
    <property type="evidence" value="ECO:0007669"/>
    <property type="project" value="UniProtKB-EC"/>
</dbReference>
<dbReference type="PANTHER" id="PTHR11136">
    <property type="entry name" value="FOLYLPOLYGLUTAMATE SYNTHASE-RELATED"/>
    <property type="match status" value="1"/>
</dbReference>
<evidence type="ECO:0000256" key="11">
    <source>
        <dbReference type="PIRNR" id="PIRNR001563"/>
    </source>
</evidence>
<dbReference type="EC" id="6.3.2.17" evidence="3"/>
<keyword evidence="4 11" id="KW-0436">Ligase</keyword>
<evidence type="ECO:0000256" key="6">
    <source>
        <dbReference type="ARBA" id="ARBA00022741"/>
    </source>
</evidence>
<keyword evidence="5" id="KW-0479">Metal-binding</keyword>